<dbReference type="EMBL" id="JXYA01000011">
    <property type="protein sequence ID" value="KJZ11173.1"/>
    <property type="molecule type" value="Genomic_DNA"/>
</dbReference>
<dbReference type="PATRIC" id="fig|43658.5.peg.1386"/>
<reference evidence="1 2" key="1">
    <citation type="journal article" date="2015" name="BMC Genomics">
        <title>Genome mining reveals unlocked bioactive potential of marine Gram-negative bacteria.</title>
        <authorList>
            <person name="Machado H."/>
            <person name="Sonnenschein E.C."/>
            <person name="Melchiorsen J."/>
            <person name="Gram L."/>
        </authorList>
    </citation>
    <scope>NUCLEOTIDE SEQUENCE [LARGE SCALE GENOMIC DNA]</scope>
    <source>
        <strain evidence="1 2">S2471</strain>
    </source>
</reference>
<gene>
    <name evidence="1" type="ORF">TW77_06585</name>
</gene>
<name>A0A0F4QU31_9GAMM</name>
<protein>
    <submittedName>
        <fullName evidence="1">Uncharacterized protein</fullName>
    </submittedName>
</protein>
<evidence type="ECO:0000313" key="2">
    <source>
        <dbReference type="Proteomes" id="UP000033452"/>
    </source>
</evidence>
<comment type="caution">
    <text evidence="1">The sequence shown here is derived from an EMBL/GenBank/DDBJ whole genome shotgun (WGS) entry which is preliminary data.</text>
</comment>
<evidence type="ECO:0000313" key="1">
    <source>
        <dbReference type="EMBL" id="KJZ11173.1"/>
    </source>
</evidence>
<keyword evidence="2" id="KW-1185">Reference proteome</keyword>
<organism evidence="1 2">
    <name type="scientific">Pseudoalteromonas rubra</name>
    <dbReference type="NCBI Taxonomy" id="43658"/>
    <lineage>
        <taxon>Bacteria</taxon>
        <taxon>Pseudomonadati</taxon>
        <taxon>Pseudomonadota</taxon>
        <taxon>Gammaproteobacteria</taxon>
        <taxon>Alteromonadales</taxon>
        <taxon>Pseudoalteromonadaceae</taxon>
        <taxon>Pseudoalteromonas</taxon>
    </lineage>
</organism>
<dbReference type="AlphaFoldDB" id="A0A0F4QU31"/>
<sequence>MRVLAKENWNYTLYEMDDLSWVITVLVHRPGAETQMSFKLTDSEIQSIERDKAFLPELAKSIAFSQSLFSSRKVTPTVTMSDLENGRPDFKR</sequence>
<dbReference type="Proteomes" id="UP000033452">
    <property type="component" value="Unassembled WGS sequence"/>
</dbReference>
<accession>A0A0F4QU31</accession>
<proteinExistence type="predicted"/>